<dbReference type="Proteomes" id="UP000690515">
    <property type="component" value="Unassembled WGS sequence"/>
</dbReference>
<evidence type="ECO:0000313" key="2">
    <source>
        <dbReference type="EMBL" id="MBU2713292.1"/>
    </source>
</evidence>
<proteinExistence type="predicted"/>
<protein>
    <submittedName>
        <fullName evidence="2">Uncharacterized protein</fullName>
    </submittedName>
</protein>
<organism evidence="2 3">
    <name type="scientific">Zooshikella harenae</name>
    <dbReference type="NCBI Taxonomy" id="2827238"/>
    <lineage>
        <taxon>Bacteria</taxon>
        <taxon>Pseudomonadati</taxon>
        <taxon>Pseudomonadota</taxon>
        <taxon>Gammaproteobacteria</taxon>
        <taxon>Oceanospirillales</taxon>
        <taxon>Zooshikellaceae</taxon>
        <taxon>Zooshikella</taxon>
    </lineage>
</organism>
<evidence type="ECO:0000256" key="1">
    <source>
        <dbReference type="SAM" id="Phobius"/>
    </source>
</evidence>
<sequence length="111" mass="12711">MILFIVLLILNIYLHYLPISHFAETPQHPPPKGEVYIPYCLNDELSLMTTNKTDDPGCLADHPGEFAKIFIFIGSLFLLIIFPIVFACIALVYNVIRRILKNKHNLDTLNE</sequence>
<dbReference type="RefSeq" id="WP_215821579.1">
    <property type="nucleotide sequence ID" value="NZ_JAGSOY010000070.1"/>
</dbReference>
<reference evidence="2 3" key="1">
    <citation type="submission" date="2021-04" db="EMBL/GenBank/DDBJ databases">
        <authorList>
            <person name="Pira H."/>
            <person name="Risdian C."/>
            <person name="Wink J."/>
        </authorList>
    </citation>
    <scope>NUCLEOTIDE SEQUENCE [LARGE SCALE GENOMIC DNA]</scope>
    <source>
        <strain evidence="2 3">WH53</strain>
    </source>
</reference>
<keyword evidence="1" id="KW-0472">Membrane</keyword>
<dbReference type="EMBL" id="JAGSOY010000070">
    <property type="protein sequence ID" value="MBU2713292.1"/>
    <property type="molecule type" value="Genomic_DNA"/>
</dbReference>
<keyword evidence="1" id="KW-0812">Transmembrane</keyword>
<name>A0ABS5ZJX6_9GAMM</name>
<keyword evidence="3" id="KW-1185">Reference proteome</keyword>
<comment type="caution">
    <text evidence="2">The sequence shown here is derived from an EMBL/GenBank/DDBJ whole genome shotgun (WGS) entry which is preliminary data.</text>
</comment>
<accession>A0ABS5ZJX6</accession>
<feature type="transmembrane region" description="Helical" evidence="1">
    <location>
        <begin position="69"/>
        <end position="96"/>
    </location>
</feature>
<keyword evidence="1" id="KW-1133">Transmembrane helix</keyword>
<gene>
    <name evidence="2" type="ORF">KCG35_19675</name>
</gene>
<evidence type="ECO:0000313" key="3">
    <source>
        <dbReference type="Proteomes" id="UP000690515"/>
    </source>
</evidence>